<sequence length="76" mass="7665">MSSASVGPKGSCVLDSGETALVPRTGADVITGLGTEEEGSSAVLSGVSTAVARPSDTEMYQTYQEAFAGTSSHRNP</sequence>
<dbReference type="HOGENOM" id="CLU_2659934_0_0_1"/>
<comment type="caution">
    <text evidence="1">The sequence shown here is derived from an EMBL/GenBank/DDBJ whole genome shotgun (WGS) entry which is preliminary data.</text>
</comment>
<reference evidence="1 2" key="1">
    <citation type="submission" date="2013-11" db="EMBL/GenBank/DDBJ databases">
        <title>The Genome Sequence of Phytophthora parasitica P1569.</title>
        <authorList>
            <consortium name="The Broad Institute Genomics Platform"/>
            <person name="Russ C."/>
            <person name="Tyler B."/>
            <person name="Panabieres F."/>
            <person name="Shan W."/>
            <person name="Tripathy S."/>
            <person name="Grunwald N."/>
            <person name="Machado M."/>
            <person name="Johnson C.S."/>
            <person name="Arredondo F."/>
            <person name="Hong C."/>
            <person name="Coffey M."/>
            <person name="Young S.K."/>
            <person name="Zeng Q."/>
            <person name="Gargeya S."/>
            <person name="Fitzgerald M."/>
            <person name="Abouelleil A."/>
            <person name="Alvarado L."/>
            <person name="Chapman S.B."/>
            <person name="Gainer-Dewar J."/>
            <person name="Goldberg J."/>
            <person name="Griggs A."/>
            <person name="Gujja S."/>
            <person name="Hansen M."/>
            <person name="Howarth C."/>
            <person name="Imamovic A."/>
            <person name="Ireland A."/>
            <person name="Larimer J."/>
            <person name="McCowan C."/>
            <person name="Murphy C."/>
            <person name="Pearson M."/>
            <person name="Poon T.W."/>
            <person name="Priest M."/>
            <person name="Roberts A."/>
            <person name="Saif S."/>
            <person name="Shea T."/>
            <person name="Sykes S."/>
            <person name="Wortman J."/>
            <person name="Nusbaum C."/>
            <person name="Birren B."/>
        </authorList>
    </citation>
    <scope>NUCLEOTIDE SEQUENCE [LARGE SCALE GENOMIC DNA]</scope>
    <source>
        <strain evidence="1 2">P1569</strain>
    </source>
</reference>
<dbReference type="AlphaFoldDB" id="V9ENG3"/>
<keyword evidence="2" id="KW-1185">Reference proteome</keyword>
<name>V9ENG3_PHYNI</name>
<dbReference type="Proteomes" id="UP000018721">
    <property type="component" value="Unassembled WGS sequence"/>
</dbReference>
<organism evidence="1 2">
    <name type="scientific">Phytophthora nicotianae P1569</name>
    <dbReference type="NCBI Taxonomy" id="1317065"/>
    <lineage>
        <taxon>Eukaryota</taxon>
        <taxon>Sar</taxon>
        <taxon>Stramenopiles</taxon>
        <taxon>Oomycota</taxon>
        <taxon>Peronosporomycetes</taxon>
        <taxon>Peronosporales</taxon>
        <taxon>Peronosporaceae</taxon>
        <taxon>Phytophthora</taxon>
    </lineage>
</organism>
<protein>
    <submittedName>
        <fullName evidence="1">Uncharacterized protein</fullName>
    </submittedName>
</protein>
<proteinExistence type="predicted"/>
<evidence type="ECO:0000313" key="1">
    <source>
        <dbReference type="EMBL" id="ETI40805.1"/>
    </source>
</evidence>
<dbReference type="EMBL" id="ANIZ01002416">
    <property type="protein sequence ID" value="ETI40805.1"/>
    <property type="molecule type" value="Genomic_DNA"/>
</dbReference>
<gene>
    <name evidence="1" type="ORF">F443_13884</name>
</gene>
<accession>V9ENG3</accession>
<evidence type="ECO:0000313" key="2">
    <source>
        <dbReference type="Proteomes" id="UP000018721"/>
    </source>
</evidence>